<dbReference type="AlphaFoldDB" id="A0A060A0G8"/>
<protein>
    <submittedName>
        <fullName evidence="1">Uncharacterized protein</fullName>
    </submittedName>
</protein>
<evidence type="ECO:0000313" key="1">
    <source>
        <dbReference type="EMBL" id="AIA55736.1"/>
    </source>
</evidence>
<dbReference type="KEGG" id="acz:Acaty_c1877"/>
<organism evidence="1 2">
    <name type="scientific">Acidithiobacillus caldus (strain ATCC 51756 / DSM 8584 / KU)</name>
    <dbReference type="NCBI Taxonomy" id="637389"/>
    <lineage>
        <taxon>Bacteria</taxon>
        <taxon>Pseudomonadati</taxon>
        <taxon>Pseudomonadota</taxon>
        <taxon>Acidithiobacillia</taxon>
        <taxon>Acidithiobacillales</taxon>
        <taxon>Acidithiobacillaceae</taxon>
        <taxon>Acidithiobacillus</taxon>
    </lineage>
</organism>
<sequence>MFLHDVPVDTARGRALRADFFEHWQTHYAHMRKLLNGYMDVDDFIAVIKEADHSRLWSRGNLQEWEVPYIFLAWKEWAPVIKKKGQLLRPVWLRFWFDSRVRTLDDIWIRTQGDPRIIKAIYRNPARGGSPTLRHLVDTKTLYIDQAFLQAQYRPPVDYVVLKMRQAFPRDFP</sequence>
<dbReference type="EMBL" id="CP005986">
    <property type="protein sequence ID" value="AIA55736.1"/>
    <property type="molecule type" value="Genomic_DNA"/>
</dbReference>
<proteinExistence type="predicted"/>
<dbReference type="Proteomes" id="UP000005522">
    <property type="component" value="Chromosome"/>
</dbReference>
<accession>A0A060A0G8</accession>
<reference evidence="1 2" key="1">
    <citation type="journal article" date="2009" name="J. Bacteriol.">
        <title>Draft genome sequence of the extremely acidophilic bacterium Acidithiobacillus caldus ATCC 51756 reveals metabolic versatility in the genus Acidithiobacillus.</title>
        <authorList>
            <person name="Valdes J."/>
            <person name="Quatrini R."/>
            <person name="Hallberg K."/>
            <person name="Dopson M."/>
            <person name="Valenzuela P.D."/>
            <person name="Holmes D.S."/>
        </authorList>
    </citation>
    <scope>NUCLEOTIDE SEQUENCE [LARGE SCALE GENOMIC DNA]</scope>
    <source>
        <strain evidence="2">ATCC 51756 / DSM 8584 / KU</strain>
    </source>
</reference>
<name>A0A060A0G8_ACICK</name>
<gene>
    <name evidence="1" type="ORF">Acaty_c1877</name>
</gene>
<evidence type="ECO:0000313" key="2">
    <source>
        <dbReference type="Proteomes" id="UP000005522"/>
    </source>
</evidence>
<dbReference type="HOGENOM" id="CLU_1544309_0_0_6"/>
<dbReference type="eggNOG" id="ENOG5031537">
    <property type="taxonomic scope" value="Bacteria"/>
</dbReference>